<accession>A0A922P1M4</accession>
<evidence type="ECO:0000256" key="4">
    <source>
        <dbReference type="ARBA" id="ARBA00023163"/>
    </source>
</evidence>
<dbReference type="PROSITE" id="PS50931">
    <property type="entry name" value="HTH_LYSR"/>
    <property type="match status" value="1"/>
</dbReference>
<dbReference type="Pfam" id="PF00126">
    <property type="entry name" value="HTH_1"/>
    <property type="match status" value="1"/>
</dbReference>
<comment type="caution">
    <text evidence="10">The sequence shown here is derived from an EMBL/GenBank/DDBJ whole genome shotgun (WGS) entry which is preliminary data.</text>
</comment>
<dbReference type="CDD" id="cd08472">
    <property type="entry name" value="PBP2_CrgA_like_3"/>
    <property type="match status" value="1"/>
</dbReference>
<dbReference type="InterPro" id="IPR036388">
    <property type="entry name" value="WH-like_DNA-bd_sf"/>
</dbReference>
<keyword evidence="11" id="KW-1185">Reference proteome</keyword>
<dbReference type="GO" id="GO:0043565">
    <property type="term" value="F:sequence-specific DNA binding"/>
    <property type="evidence" value="ECO:0007669"/>
    <property type="project" value="TreeGrafter"/>
</dbReference>
<dbReference type="PANTHER" id="PTHR30537">
    <property type="entry name" value="HTH-TYPE TRANSCRIPTIONAL REGULATOR"/>
    <property type="match status" value="1"/>
</dbReference>
<evidence type="ECO:0000256" key="3">
    <source>
        <dbReference type="ARBA" id="ARBA00023125"/>
    </source>
</evidence>
<evidence type="ECO:0000259" key="9">
    <source>
        <dbReference type="PROSITE" id="PS50931"/>
    </source>
</evidence>
<gene>
    <name evidence="10" type="ORF">GV68_14510</name>
</gene>
<dbReference type="PANTHER" id="PTHR30537:SF17">
    <property type="entry name" value="LYSR-FAMILY REGULATORY PROTEIN"/>
    <property type="match status" value="1"/>
</dbReference>
<evidence type="ECO:0000313" key="10">
    <source>
        <dbReference type="EMBL" id="KEQ03872.1"/>
    </source>
</evidence>
<dbReference type="InterPro" id="IPR036390">
    <property type="entry name" value="WH_DNA-bd_sf"/>
</dbReference>
<dbReference type="Gene3D" id="3.40.190.10">
    <property type="entry name" value="Periplasmic binding protein-like II"/>
    <property type="match status" value="2"/>
</dbReference>
<dbReference type="EMBL" id="JOKJ01000029">
    <property type="protein sequence ID" value="KEQ03872.1"/>
    <property type="molecule type" value="Genomic_DNA"/>
</dbReference>
<dbReference type="InterPro" id="IPR005119">
    <property type="entry name" value="LysR_subst-bd"/>
</dbReference>
<keyword evidence="4" id="KW-0804">Transcription</keyword>
<dbReference type="OrthoDB" id="9786526at2"/>
<reference evidence="10 11" key="1">
    <citation type="submission" date="2014-06" db="EMBL/GenBank/DDBJ databases">
        <title>Rhizobium pelagicum/R2-400B4.</title>
        <authorList>
            <person name="Kimes N.E."/>
            <person name="Lopez-Perez M."/>
        </authorList>
    </citation>
    <scope>NUCLEOTIDE SEQUENCE [LARGE SCALE GENOMIC DNA]</scope>
    <source>
        <strain evidence="10 11">R2-400B4</strain>
    </source>
</reference>
<dbReference type="Gene3D" id="1.10.10.10">
    <property type="entry name" value="Winged helix-like DNA-binding domain superfamily/Winged helix DNA-binding domain"/>
    <property type="match status" value="1"/>
</dbReference>
<comment type="function">
    <text evidence="5">Transcriptional regulator of the ttuABCDE tartrate utilization operon.</text>
</comment>
<dbReference type="GO" id="GO:0003700">
    <property type="term" value="F:DNA-binding transcription factor activity"/>
    <property type="evidence" value="ECO:0007669"/>
    <property type="project" value="InterPro"/>
</dbReference>
<evidence type="ECO:0000313" key="11">
    <source>
        <dbReference type="Proteomes" id="UP000052167"/>
    </source>
</evidence>
<dbReference type="SUPFAM" id="SSF53850">
    <property type="entry name" value="Periplasmic binding protein-like II"/>
    <property type="match status" value="1"/>
</dbReference>
<evidence type="ECO:0000256" key="1">
    <source>
        <dbReference type="ARBA" id="ARBA00009437"/>
    </source>
</evidence>
<name>A0A922P1M4_9HYPH</name>
<feature type="compositionally biased region" description="Basic and acidic residues" evidence="8">
    <location>
        <begin position="302"/>
        <end position="318"/>
    </location>
</feature>
<comment type="similarity">
    <text evidence="1">Belongs to the LysR transcriptional regulatory family.</text>
</comment>
<dbReference type="RefSeq" id="WP_029619097.1">
    <property type="nucleotide sequence ID" value="NZ_CAJXID010000041.1"/>
</dbReference>
<dbReference type="Pfam" id="PF03466">
    <property type="entry name" value="LysR_substrate"/>
    <property type="match status" value="1"/>
</dbReference>
<dbReference type="SUPFAM" id="SSF46785">
    <property type="entry name" value="Winged helix' DNA-binding domain"/>
    <property type="match status" value="1"/>
</dbReference>
<protein>
    <recommendedName>
        <fullName evidence="6">HTH-type transcriptional regulator TtuA</fullName>
    </recommendedName>
    <alternativeName>
        <fullName evidence="7">Tartrate utilization transcriptional regulator</fullName>
    </alternativeName>
</protein>
<dbReference type="Proteomes" id="UP000052167">
    <property type="component" value="Unassembled WGS sequence"/>
</dbReference>
<evidence type="ECO:0000256" key="7">
    <source>
        <dbReference type="ARBA" id="ARBA00083243"/>
    </source>
</evidence>
<organism evidence="10 11">
    <name type="scientific">Pseudorhizobium pelagicum</name>
    <dbReference type="NCBI Taxonomy" id="1509405"/>
    <lineage>
        <taxon>Bacteria</taxon>
        <taxon>Pseudomonadati</taxon>
        <taxon>Pseudomonadota</taxon>
        <taxon>Alphaproteobacteria</taxon>
        <taxon>Hyphomicrobiales</taxon>
        <taxon>Rhizobiaceae</taxon>
        <taxon>Rhizobium/Agrobacterium group</taxon>
        <taxon>Pseudorhizobium</taxon>
    </lineage>
</organism>
<dbReference type="InterPro" id="IPR058163">
    <property type="entry name" value="LysR-type_TF_proteobact-type"/>
</dbReference>
<evidence type="ECO:0000256" key="8">
    <source>
        <dbReference type="SAM" id="MobiDB-lite"/>
    </source>
</evidence>
<dbReference type="GO" id="GO:0006351">
    <property type="term" value="P:DNA-templated transcription"/>
    <property type="evidence" value="ECO:0007669"/>
    <property type="project" value="TreeGrafter"/>
</dbReference>
<proteinExistence type="inferred from homology"/>
<dbReference type="InterPro" id="IPR000847">
    <property type="entry name" value="LysR_HTH_N"/>
</dbReference>
<evidence type="ECO:0000256" key="5">
    <source>
        <dbReference type="ARBA" id="ARBA00054626"/>
    </source>
</evidence>
<keyword evidence="3" id="KW-0238">DNA-binding</keyword>
<evidence type="ECO:0000256" key="2">
    <source>
        <dbReference type="ARBA" id="ARBA00023015"/>
    </source>
</evidence>
<feature type="region of interest" description="Disordered" evidence="8">
    <location>
        <begin position="302"/>
        <end position="326"/>
    </location>
</feature>
<dbReference type="AlphaFoldDB" id="A0A922P1M4"/>
<evidence type="ECO:0000256" key="6">
    <source>
        <dbReference type="ARBA" id="ARBA00067332"/>
    </source>
</evidence>
<sequence>MDQLSAMRAFVRVVETGNFTRAARTLDMSKTTVTNLVQNLEGHLRAKLLNRTTRQVAVTTEGALYYERAAQFLSDLEELDGSISSSQSQPSGRLRVEMAGAFADLIVIPSLCSFYCSYPQITLDIGVGDRLIDYVAENVDCALRAGTPTDQSLIARKVGEISLRTYVSPGFIEMFGMPEHPRDLEAQFFSVGYLNAQAGRVLPMEFRRGEETLEITPRYAVSVNDSRSYIAAAVSGMGVAQAPQFMARDAVEKGQLVEVLTDWEREPLPLYIVYPRTRHLGNKVRVFVDWLVKLLKESAARDADRPLAKKPQKLKEQFEPTSVAAE</sequence>
<feature type="domain" description="HTH lysR-type" evidence="9">
    <location>
        <begin position="1"/>
        <end position="59"/>
    </location>
</feature>
<dbReference type="FunFam" id="1.10.10.10:FF:000001">
    <property type="entry name" value="LysR family transcriptional regulator"/>
    <property type="match status" value="1"/>
</dbReference>
<keyword evidence="2" id="KW-0805">Transcription regulation</keyword>